<dbReference type="HOGENOM" id="CLU_3381448_0_0_11"/>
<dbReference type="AlphaFoldDB" id="C7MLS4"/>
<dbReference type="Proteomes" id="UP000000954">
    <property type="component" value="Chromosome"/>
</dbReference>
<dbReference type="EMBL" id="CP001682">
    <property type="protein sequence ID" value="ACU93880.1"/>
    <property type="molecule type" value="Genomic_DNA"/>
</dbReference>
<keyword evidence="2" id="KW-1185">Reference proteome</keyword>
<dbReference type="KEGG" id="ccu:Ccur_01480"/>
<gene>
    <name evidence="1" type="ordered locus">Ccur_01480</name>
</gene>
<name>C7MLS4_CRYCD</name>
<sequence length="33" mass="3704">MDVLRSRKLYTAVAAVAIEKKPEKGELVLKSFI</sequence>
<dbReference type="STRING" id="469378.Ccur_01480"/>
<reference evidence="1 2" key="1">
    <citation type="journal article" date="2009" name="Stand. Genomic Sci.">
        <title>Complete genome sequence of Cryptobacterium curtum type strain (12-3).</title>
        <authorList>
            <person name="Mavrommatis K."/>
            <person name="Pukall R."/>
            <person name="Rohde C."/>
            <person name="Chen F."/>
            <person name="Sims D."/>
            <person name="Brettin T."/>
            <person name="Kuske C."/>
            <person name="Detter J.C."/>
            <person name="Han C."/>
            <person name="Lapidus A."/>
            <person name="Copeland A."/>
            <person name="Glavina Del Rio T."/>
            <person name="Nolan M."/>
            <person name="Lucas S."/>
            <person name="Tice H."/>
            <person name="Cheng J.F."/>
            <person name="Bruce D."/>
            <person name="Goodwin L."/>
            <person name="Pitluck S."/>
            <person name="Ovchinnikova G."/>
            <person name="Pati A."/>
            <person name="Ivanova N."/>
            <person name="Chen A."/>
            <person name="Palaniappan K."/>
            <person name="Chain P."/>
            <person name="D'haeseleer P."/>
            <person name="Goker M."/>
            <person name="Bristow J."/>
            <person name="Eisen J.A."/>
            <person name="Markowitz V."/>
            <person name="Hugenholtz P."/>
            <person name="Rohde M."/>
            <person name="Klenk H.P."/>
            <person name="Kyrpides N.C."/>
        </authorList>
    </citation>
    <scope>NUCLEOTIDE SEQUENCE [LARGE SCALE GENOMIC DNA]</scope>
    <source>
        <strain evidence="2">ATCC 700683 / DSM 15641 / 12-3</strain>
    </source>
</reference>
<accession>C7MLS4</accession>
<organism evidence="1 2">
    <name type="scientific">Cryptobacterium curtum (strain ATCC 700683 / DSM 15641 / CCUG 43107 / 12-3)</name>
    <dbReference type="NCBI Taxonomy" id="469378"/>
    <lineage>
        <taxon>Bacteria</taxon>
        <taxon>Bacillati</taxon>
        <taxon>Actinomycetota</taxon>
        <taxon>Coriobacteriia</taxon>
        <taxon>Eggerthellales</taxon>
        <taxon>Eggerthellaceae</taxon>
        <taxon>Cryptobacterium</taxon>
    </lineage>
</organism>
<evidence type="ECO:0000313" key="1">
    <source>
        <dbReference type="EMBL" id="ACU93880.1"/>
    </source>
</evidence>
<protein>
    <submittedName>
        <fullName evidence="1">Uncharacterized protein</fullName>
    </submittedName>
</protein>
<evidence type="ECO:0000313" key="2">
    <source>
        <dbReference type="Proteomes" id="UP000000954"/>
    </source>
</evidence>
<proteinExistence type="predicted"/>